<dbReference type="InterPro" id="IPR000873">
    <property type="entry name" value="AMP-dep_synth/lig_dom"/>
</dbReference>
<organism evidence="3">
    <name type="scientific">Acidicaldus sp</name>
    <dbReference type="NCBI Taxonomy" id="1872105"/>
    <lineage>
        <taxon>Bacteria</taxon>
        <taxon>Pseudomonadati</taxon>
        <taxon>Pseudomonadota</taxon>
        <taxon>Alphaproteobacteria</taxon>
        <taxon>Acetobacterales</taxon>
        <taxon>Acetobacteraceae</taxon>
        <taxon>Acidicaldus</taxon>
    </lineage>
</organism>
<dbReference type="SUPFAM" id="SSF56801">
    <property type="entry name" value="Acetyl-CoA synthetase-like"/>
    <property type="match status" value="1"/>
</dbReference>
<dbReference type="InterPro" id="IPR045851">
    <property type="entry name" value="AMP-bd_C_sf"/>
</dbReference>
<dbReference type="EMBL" id="DTQM01000092">
    <property type="protein sequence ID" value="HGC42544.1"/>
    <property type="molecule type" value="Genomic_DNA"/>
</dbReference>
<protein>
    <recommendedName>
        <fullName evidence="2">AMP-dependent synthetase/ligase domain-containing protein</fullName>
    </recommendedName>
</protein>
<dbReference type="AlphaFoldDB" id="A0A8J4H9Z2"/>
<dbReference type="Pfam" id="PF00501">
    <property type="entry name" value="AMP-binding"/>
    <property type="match status" value="1"/>
</dbReference>
<dbReference type="InterPro" id="IPR050237">
    <property type="entry name" value="ATP-dep_AMP-bd_enzyme"/>
</dbReference>
<comment type="caution">
    <text evidence="3">The sequence shown here is derived from an EMBL/GenBank/DDBJ whole genome shotgun (WGS) entry which is preliminary data.</text>
</comment>
<accession>A0A8J4H9Z2</accession>
<dbReference type="Gene3D" id="3.30.300.30">
    <property type="match status" value="1"/>
</dbReference>
<gene>
    <name evidence="3" type="ORF">ENY07_04870</name>
</gene>
<proteinExistence type="predicted"/>
<evidence type="ECO:0000256" key="1">
    <source>
        <dbReference type="ARBA" id="ARBA00022598"/>
    </source>
</evidence>
<evidence type="ECO:0000313" key="3">
    <source>
        <dbReference type="EMBL" id="HGC42544.1"/>
    </source>
</evidence>
<keyword evidence="1" id="KW-0436">Ligase</keyword>
<dbReference type="GO" id="GO:0016874">
    <property type="term" value="F:ligase activity"/>
    <property type="evidence" value="ECO:0007669"/>
    <property type="project" value="UniProtKB-KW"/>
</dbReference>
<dbReference type="PANTHER" id="PTHR43767">
    <property type="entry name" value="LONG-CHAIN-FATTY-ACID--COA LIGASE"/>
    <property type="match status" value="1"/>
</dbReference>
<reference evidence="3" key="1">
    <citation type="journal article" date="2020" name="mSystems">
        <title>Genome- and Community-Level Interaction Insights into Carbon Utilization and Element Cycling Functions of Hydrothermarchaeota in Hydrothermal Sediment.</title>
        <authorList>
            <person name="Zhou Z."/>
            <person name="Liu Y."/>
            <person name="Xu W."/>
            <person name="Pan J."/>
            <person name="Luo Z.H."/>
            <person name="Li M."/>
        </authorList>
    </citation>
    <scope>NUCLEOTIDE SEQUENCE</scope>
    <source>
        <strain evidence="3">SpSt-997</strain>
    </source>
</reference>
<dbReference type="InterPro" id="IPR042099">
    <property type="entry name" value="ANL_N_sf"/>
</dbReference>
<dbReference type="Gene3D" id="3.40.50.12780">
    <property type="entry name" value="N-terminal domain of ligase-like"/>
    <property type="match status" value="1"/>
</dbReference>
<feature type="domain" description="AMP-dependent synthetase/ligase" evidence="2">
    <location>
        <begin position="125"/>
        <end position="306"/>
    </location>
</feature>
<name>A0A8J4H9Z2_9PROT</name>
<dbReference type="PANTHER" id="PTHR43767:SF8">
    <property type="entry name" value="LONG-CHAIN-FATTY-ACID--COA LIGASE"/>
    <property type="match status" value="1"/>
</dbReference>
<evidence type="ECO:0000259" key="2">
    <source>
        <dbReference type="Pfam" id="PF00501"/>
    </source>
</evidence>
<sequence length="468" mass="48819">MTAPPFALLQRGPEAALFQTPEGQVVRAGAFLAAAARLAQRLPAGVAVLNLCEQRLGFALGFAAALLRGQLSLLSADRSPARLAALVAQAQGGQTESGQTQGVVVLSENAPPGLSHASIQVEPRVCEGEPSVCEGASAVENPVIPPERVVARVFTSGSTGAPVPHEKTWGALTTRSAAACARFGLAAAGPVSIVGTVPAQHMYGFETTLLLAFHAPVSVWCGPAFYPRDIAAALAAMPAPRMLVTTPLQLRALLDAAIALPPLAGIISATAALPLALAERAEARWQTRVFEIFGATEAGSIASRAPSESDIWQAYPGLSFAAEHAGAEDGSVLRVSGPFMAPVALADAVEWLSPESFRLLGRRSDVVKLGGKRASLAGLTRILTAIEGVEDGIFIAPDDLDAASNARLIAFVVAPRRSADDILAALRREIDPLFLPRRVIRLARLPRNEIGKLPQESLMRLAAGNGEI</sequence>